<dbReference type="GO" id="GO:0030274">
    <property type="term" value="F:LIM domain binding"/>
    <property type="evidence" value="ECO:0007669"/>
    <property type="project" value="UniProtKB-UniRule"/>
</dbReference>
<feature type="compositionally biased region" description="Low complexity" evidence="3">
    <location>
        <begin position="25"/>
        <end position="44"/>
    </location>
</feature>
<evidence type="ECO:0000256" key="1">
    <source>
        <dbReference type="ARBA" id="ARBA00006928"/>
    </source>
</evidence>
<evidence type="ECO:0000259" key="4">
    <source>
        <dbReference type="PROSITE" id="PS51957"/>
    </source>
</evidence>
<feature type="compositionally biased region" description="Basic and acidic residues" evidence="3">
    <location>
        <begin position="734"/>
        <end position="743"/>
    </location>
</feature>
<dbReference type="AlphaFoldDB" id="A0A6G1SEB2"/>
<feature type="compositionally biased region" description="Basic residues" evidence="3">
    <location>
        <begin position="208"/>
        <end position="218"/>
    </location>
</feature>
<organism evidence="5">
    <name type="scientific">Aceria tosichella</name>
    <name type="common">wheat curl mite</name>
    <dbReference type="NCBI Taxonomy" id="561515"/>
    <lineage>
        <taxon>Eukaryota</taxon>
        <taxon>Metazoa</taxon>
        <taxon>Ecdysozoa</taxon>
        <taxon>Arthropoda</taxon>
        <taxon>Chelicerata</taxon>
        <taxon>Arachnida</taxon>
        <taxon>Acari</taxon>
        <taxon>Acariformes</taxon>
        <taxon>Trombidiformes</taxon>
        <taxon>Prostigmata</taxon>
        <taxon>Eupodina</taxon>
        <taxon>Eriophyoidea</taxon>
        <taxon>Eriophyidae</taxon>
        <taxon>Eriophyinae</taxon>
        <taxon>Aceriini</taxon>
        <taxon>Aceria</taxon>
    </lineage>
</organism>
<name>A0A6G1SEB2_9ACAR</name>
<feature type="compositionally biased region" description="Low complexity" evidence="3">
    <location>
        <begin position="125"/>
        <end position="140"/>
    </location>
</feature>
<feature type="region of interest" description="Disordered" evidence="3">
    <location>
        <begin position="583"/>
        <end position="611"/>
    </location>
</feature>
<dbReference type="Pfam" id="PF17916">
    <property type="entry name" value="LID"/>
    <property type="match status" value="1"/>
</dbReference>
<dbReference type="Pfam" id="PF01803">
    <property type="entry name" value="LIM_bind"/>
    <property type="match status" value="1"/>
</dbReference>
<feature type="region of interest" description="Disordered" evidence="3">
    <location>
        <begin position="182"/>
        <end position="228"/>
    </location>
</feature>
<feature type="region of interest" description="Disordered" evidence="3">
    <location>
        <begin position="491"/>
        <end position="523"/>
    </location>
</feature>
<evidence type="ECO:0000256" key="2">
    <source>
        <dbReference type="PROSITE-ProRule" id="PRU01302"/>
    </source>
</evidence>
<protein>
    <submittedName>
        <fullName evidence="5">LIM domain-binding protein 1</fullName>
    </submittedName>
</protein>
<dbReference type="InterPro" id="IPR041363">
    <property type="entry name" value="LID"/>
</dbReference>
<feature type="compositionally biased region" description="Low complexity" evidence="3">
    <location>
        <begin position="765"/>
        <end position="774"/>
    </location>
</feature>
<feature type="domain" description="LIM interaction" evidence="4">
    <location>
        <begin position="553"/>
        <end position="592"/>
    </location>
</feature>
<gene>
    <name evidence="5" type="primary">ldb1</name>
    <name evidence="5" type="ORF">g.14258</name>
</gene>
<feature type="compositionally biased region" description="Low complexity" evidence="3">
    <location>
        <begin position="631"/>
        <end position="670"/>
    </location>
</feature>
<feature type="compositionally biased region" description="Low complexity" evidence="3">
    <location>
        <begin position="59"/>
        <end position="117"/>
    </location>
</feature>
<feature type="compositionally biased region" description="Polar residues" evidence="3">
    <location>
        <begin position="583"/>
        <end position="603"/>
    </location>
</feature>
<dbReference type="InterPro" id="IPR029005">
    <property type="entry name" value="LIM-bd/SEUSS"/>
</dbReference>
<dbReference type="PROSITE" id="PS51957">
    <property type="entry name" value="LID"/>
    <property type="match status" value="1"/>
</dbReference>
<reference evidence="5" key="1">
    <citation type="submission" date="2018-10" db="EMBL/GenBank/DDBJ databases">
        <title>Transcriptome assembly of Aceria tosichella (Wheat curl mite) Type 2.</title>
        <authorList>
            <person name="Scully E.D."/>
            <person name="Geib S.M."/>
            <person name="Palmer N.A."/>
            <person name="Gupta A.K."/>
            <person name="Sarath G."/>
            <person name="Tatineni S."/>
        </authorList>
    </citation>
    <scope>NUCLEOTIDE SEQUENCE</scope>
    <source>
        <strain evidence="5">LincolnNE</strain>
    </source>
</reference>
<feature type="compositionally biased region" description="Low complexity" evidence="3">
    <location>
        <begin position="744"/>
        <end position="756"/>
    </location>
</feature>
<proteinExistence type="inferred from homology"/>
<evidence type="ECO:0000313" key="5">
    <source>
        <dbReference type="EMBL" id="MDE48834.1"/>
    </source>
</evidence>
<comment type="similarity">
    <text evidence="1 2">Belongs to the LDB family.</text>
</comment>
<dbReference type="Gene3D" id="2.10.110.10">
    <property type="entry name" value="Cysteine Rich Protein"/>
    <property type="match status" value="1"/>
</dbReference>
<feature type="region of interest" description="Disordered" evidence="3">
    <location>
        <begin position="1"/>
        <end position="163"/>
    </location>
</feature>
<feature type="region of interest" description="Disordered" evidence="3">
    <location>
        <begin position="734"/>
        <end position="789"/>
    </location>
</feature>
<dbReference type="PANTHER" id="PTHR10378">
    <property type="entry name" value="LIM DOMAIN-BINDING PROTEIN"/>
    <property type="match status" value="1"/>
</dbReference>
<dbReference type="EMBL" id="GGYP01004063">
    <property type="protein sequence ID" value="MDE48834.1"/>
    <property type="molecule type" value="Transcribed_RNA"/>
</dbReference>
<sequence>MEYNNYYPVQSGHPPPNQQHGGGPQMQQHQPPPQQGGQMMHSPMTQQRNIRQTMPPGPQNHHQQMQQTQSQQHIGQHQQQPIPPQQQQHPNYHQIQLPHSHGPPVSHSSSPHAQQHQQQHHNHNHQSNMHITPSQQQQQQAMPQHVQSPHHHGGPMHIQQQQQPLNQIVRPQMGPSVMNHPQPTHHHQQNFFGGGGGPMSQPSIHHYPQNHHPHHQPQQHHPPPVMHHGPPMSTHHPHLQQGIGRNSPYFPNILQTEFRIIELNRRLQCRPTPSNPYNPLPSQYDESIWWERFAAEFFEDDATLTIRMHDDKPVEYTIGRTLIPRFFRSYFDGGVSDLSINLRNPKETCIQPHLITLDCDQAFIVTSNIFRQASIATNQSVVVHTEGHLILDFVSNNFDSLSIKSWRFYTRGSREYIDRSLLNTMGMPNNYLAEPITRQGITKSTITYLKMCMIMEPMQELMFQHKQTKLDPRSCLRKLLFDRYKFRSGEDTRTATNKRRKRKPSVPATVPGNTTTNKKSKAGLNAMGNNICVNSMMMSPSGGPPGFSLASQDVMVVGEPSMMGGDFGDDNERMITRLENTQYDPAASTPSNAEESDSLNTHPVNDMINSRDEIDSSNVENHTMSPNAMMQQVPQQVHQIEQQQPTSQQSSQQLHQVPQQSSPEQSQQMPALATNSGDGQEKPTIQLIDNHDENVNLEKQTTTSDQIEDINQRDLETINPSQTDLIEHHIEPKDQVHEQESNHQQEQVQLQQAAQNGEASQLTHQSQPNGQQQQPEMDDSDQNCEGDKPLSEEIENRHTVVEETKISSISNSNNNANLINNIHSVDQTENHNSIQTMNEESNSNSQLPCSTANATTAMEQQQPVDNGIAIASGCHNDHC</sequence>
<evidence type="ECO:0000256" key="3">
    <source>
        <dbReference type="SAM" id="MobiDB-lite"/>
    </source>
</evidence>
<accession>A0A6G1SEB2</accession>
<feature type="region of interest" description="Disordered" evidence="3">
    <location>
        <begin position="631"/>
        <end position="684"/>
    </location>
</feature>